<sequence length="88" mass="10334">MGLAREEEDEERPLEAVGNIFAHCNLDSRRIEDCLRICAAISFSDLLPELRWRRRKSKNDDRLETEMHSFWIASFSRLAYATMKASRT</sequence>
<comment type="caution">
    <text evidence="1">The sequence shown here is derived from an EMBL/GenBank/DDBJ whole genome shotgun (WGS) entry which is preliminary data.</text>
</comment>
<keyword evidence="2" id="KW-1185">Reference proteome</keyword>
<reference evidence="1" key="1">
    <citation type="submission" date="2020-09" db="EMBL/GenBank/DDBJ databases">
        <title>Genome-Enabled Discovery of Anthraquinone Biosynthesis in Senna tora.</title>
        <authorList>
            <person name="Kang S.-H."/>
            <person name="Pandey R.P."/>
            <person name="Lee C.-M."/>
            <person name="Sim J.-S."/>
            <person name="Jeong J.-T."/>
            <person name="Choi B.-S."/>
            <person name="Jung M."/>
            <person name="Ginzburg D."/>
            <person name="Zhao K."/>
            <person name="Won S.Y."/>
            <person name="Oh T.-J."/>
            <person name="Yu Y."/>
            <person name="Kim N.-H."/>
            <person name="Lee O.R."/>
            <person name="Lee T.-H."/>
            <person name="Bashyal P."/>
            <person name="Kim T.-S."/>
            <person name="Lee W.-H."/>
            <person name="Kawkins C."/>
            <person name="Kim C.-K."/>
            <person name="Kim J.S."/>
            <person name="Ahn B.O."/>
            <person name="Rhee S.Y."/>
            <person name="Sohng J.K."/>
        </authorList>
    </citation>
    <scope>NUCLEOTIDE SEQUENCE</scope>
    <source>
        <tissue evidence="1">Leaf</tissue>
    </source>
</reference>
<evidence type="ECO:0000313" key="2">
    <source>
        <dbReference type="Proteomes" id="UP000634136"/>
    </source>
</evidence>
<proteinExistence type="predicted"/>
<dbReference type="Proteomes" id="UP000634136">
    <property type="component" value="Unassembled WGS sequence"/>
</dbReference>
<evidence type="ECO:0000313" key="1">
    <source>
        <dbReference type="EMBL" id="KAF7840773.1"/>
    </source>
</evidence>
<accession>A0A834X8A4</accession>
<dbReference type="EMBL" id="JAAIUW010000002">
    <property type="protein sequence ID" value="KAF7840773.1"/>
    <property type="molecule type" value="Genomic_DNA"/>
</dbReference>
<protein>
    <submittedName>
        <fullName evidence="1">Uncharacterized protein</fullName>
    </submittedName>
</protein>
<dbReference type="AlphaFoldDB" id="A0A834X8A4"/>
<gene>
    <name evidence="1" type="ORF">G2W53_003071</name>
</gene>
<organism evidence="1 2">
    <name type="scientific">Senna tora</name>
    <dbReference type="NCBI Taxonomy" id="362788"/>
    <lineage>
        <taxon>Eukaryota</taxon>
        <taxon>Viridiplantae</taxon>
        <taxon>Streptophyta</taxon>
        <taxon>Embryophyta</taxon>
        <taxon>Tracheophyta</taxon>
        <taxon>Spermatophyta</taxon>
        <taxon>Magnoliopsida</taxon>
        <taxon>eudicotyledons</taxon>
        <taxon>Gunneridae</taxon>
        <taxon>Pentapetalae</taxon>
        <taxon>rosids</taxon>
        <taxon>fabids</taxon>
        <taxon>Fabales</taxon>
        <taxon>Fabaceae</taxon>
        <taxon>Caesalpinioideae</taxon>
        <taxon>Cassia clade</taxon>
        <taxon>Senna</taxon>
    </lineage>
</organism>
<name>A0A834X8A4_9FABA</name>